<dbReference type="PANTHER" id="PTHR10773:SF19">
    <property type="match status" value="1"/>
</dbReference>
<organism evidence="2 3">
    <name type="scientific">Parnassius apollo</name>
    <name type="common">Apollo butterfly</name>
    <name type="synonym">Papilio apollo</name>
    <dbReference type="NCBI Taxonomy" id="110799"/>
    <lineage>
        <taxon>Eukaryota</taxon>
        <taxon>Metazoa</taxon>
        <taxon>Ecdysozoa</taxon>
        <taxon>Arthropoda</taxon>
        <taxon>Hexapoda</taxon>
        <taxon>Insecta</taxon>
        <taxon>Pterygota</taxon>
        <taxon>Neoptera</taxon>
        <taxon>Endopterygota</taxon>
        <taxon>Lepidoptera</taxon>
        <taxon>Glossata</taxon>
        <taxon>Ditrysia</taxon>
        <taxon>Papilionoidea</taxon>
        <taxon>Papilionidae</taxon>
        <taxon>Parnassiinae</taxon>
        <taxon>Parnassini</taxon>
        <taxon>Parnassius</taxon>
        <taxon>Parnassius</taxon>
    </lineage>
</organism>
<sequence>MSAETKDNVIYLNPGESSSGETRTKKRRDNSADYSRNKIKQARIHGQAYVTAKNKTVRAKTIGPPCKCAKNAGKSYPKNAKLENLAKLYNLGTKNEQDIYLQGLISCTDVKRRRVLKDIPLRQKMFTYTVQVCNEKKEVCHSAFLSLFGITKDRVKRLRDLLVLGKIPEDKRGKSKTVNALSGDEITAVISHISCFPAKESHYSSGIVKYLPADLSVKKMFRLYKEKYPGTRIKYEYYNKIFRENFALRFGRPAVDTCCLCESLDLKINSKTLNNVAKKVALAEKLVHKKRAKKFYNKLQEARQRSQKDETFLGICYDYMQNVSLPIIPVQEIFYLWQLSVSIFCIHNLKTGKKCPVRIS</sequence>
<reference evidence="2" key="1">
    <citation type="submission" date="2021-04" db="EMBL/GenBank/DDBJ databases">
        <authorList>
            <person name="Tunstrom K."/>
        </authorList>
    </citation>
    <scope>NUCLEOTIDE SEQUENCE</scope>
</reference>
<comment type="caution">
    <text evidence="2">The sequence shown here is derived from an EMBL/GenBank/DDBJ whole genome shotgun (WGS) entry which is preliminary data.</text>
</comment>
<dbReference type="PANTHER" id="PTHR10773">
    <property type="entry name" value="DNA-DIRECTED RNA POLYMERASES I, II, AND III SUBUNIT RPABC2"/>
    <property type="match status" value="1"/>
</dbReference>
<evidence type="ECO:0000313" key="3">
    <source>
        <dbReference type="Proteomes" id="UP000691718"/>
    </source>
</evidence>
<dbReference type="EMBL" id="CAJQZP010000212">
    <property type="protein sequence ID" value="CAG4946641.1"/>
    <property type="molecule type" value="Genomic_DNA"/>
</dbReference>
<feature type="region of interest" description="Disordered" evidence="1">
    <location>
        <begin position="1"/>
        <end position="36"/>
    </location>
</feature>
<dbReference type="Proteomes" id="UP000691718">
    <property type="component" value="Unassembled WGS sequence"/>
</dbReference>
<name>A0A8S3W914_PARAO</name>
<protein>
    <submittedName>
        <fullName evidence="2">(apollo) hypothetical protein</fullName>
    </submittedName>
</protein>
<gene>
    <name evidence="2" type="ORF">PAPOLLO_LOCUS3400</name>
</gene>
<evidence type="ECO:0000256" key="1">
    <source>
        <dbReference type="SAM" id="MobiDB-lite"/>
    </source>
</evidence>
<proteinExistence type="predicted"/>
<accession>A0A8S3W914</accession>
<dbReference type="OrthoDB" id="6747067at2759"/>
<evidence type="ECO:0000313" key="2">
    <source>
        <dbReference type="EMBL" id="CAG4946641.1"/>
    </source>
</evidence>
<dbReference type="AlphaFoldDB" id="A0A8S3W914"/>
<keyword evidence="3" id="KW-1185">Reference proteome</keyword>